<dbReference type="AlphaFoldDB" id="A0A4Q7RYW9"/>
<accession>A0A4Q7RYW9</accession>
<name>A0A4Q7RYW9_9BURK</name>
<reference evidence="1 2" key="1">
    <citation type="journal article" date="2015" name="Stand. Genomic Sci.">
        <title>Genomic Encyclopedia of Bacterial and Archaeal Type Strains, Phase III: the genomes of soil and plant-associated and newly described type strains.</title>
        <authorList>
            <person name="Whitman W.B."/>
            <person name="Woyke T."/>
            <person name="Klenk H.P."/>
            <person name="Zhou Y."/>
            <person name="Lilburn T.G."/>
            <person name="Beck B.J."/>
            <person name="De Vos P."/>
            <person name="Vandamme P."/>
            <person name="Eisen J.A."/>
            <person name="Garrity G."/>
            <person name="Hugenholtz P."/>
            <person name="Kyrpides N.C."/>
        </authorList>
    </citation>
    <scope>NUCLEOTIDE SEQUENCE [LARGE SCALE GENOMIC DNA]</scope>
    <source>
        <strain evidence="1 2">ASC-9842</strain>
    </source>
</reference>
<protein>
    <submittedName>
        <fullName evidence="1">Uncharacterized protein</fullName>
    </submittedName>
</protein>
<evidence type="ECO:0000313" key="1">
    <source>
        <dbReference type="EMBL" id="RZT39055.1"/>
    </source>
</evidence>
<proteinExistence type="predicted"/>
<dbReference type="EMBL" id="SGXM01000002">
    <property type="protein sequence ID" value="RZT39055.1"/>
    <property type="molecule type" value="Genomic_DNA"/>
</dbReference>
<dbReference type="Proteomes" id="UP000291078">
    <property type="component" value="Unassembled WGS sequence"/>
</dbReference>
<sequence length="292" mass="31494">MSVLLLCGREESTGRESGRGCRMPAHPVHHPGLPLCLVFMLLACAAAQARAFADGPPFGEEPPLIEAAAPPAMAPSAAPDPAMSLLPPRLVVENDEPDLPIPVHASRMPDRQMPVEAEPVVINLASIDRVVERYRSAPREPLLHVDDGSSGSNFVDSRVRSMALALDAPLARSGLTLQSRVEMAYRPGMAPVPGNWDAAPGEASATGLAVRLYSSKPTRLNGVYPFVEADWWQDNRARTININGTRIDTDLLRGLFSFNVGAQSRSNTGMKVWFKARGGRNAGATVGARYRW</sequence>
<evidence type="ECO:0000313" key="2">
    <source>
        <dbReference type="Proteomes" id="UP000291078"/>
    </source>
</evidence>
<dbReference type="InterPro" id="IPR036709">
    <property type="entry name" value="Autotransporte_beta_dom_sf"/>
</dbReference>
<comment type="caution">
    <text evidence="1">The sequence shown here is derived from an EMBL/GenBank/DDBJ whole genome shotgun (WGS) entry which is preliminary data.</text>
</comment>
<keyword evidence="2" id="KW-1185">Reference proteome</keyword>
<organism evidence="1 2">
    <name type="scientific">Cupriavidus agavae</name>
    <dbReference type="NCBI Taxonomy" id="1001822"/>
    <lineage>
        <taxon>Bacteria</taxon>
        <taxon>Pseudomonadati</taxon>
        <taxon>Pseudomonadota</taxon>
        <taxon>Betaproteobacteria</taxon>
        <taxon>Burkholderiales</taxon>
        <taxon>Burkholderiaceae</taxon>
        <taxon>Cupriavidus</taxon>
    </lineage>
</organism>
<dbReference type="Gene3D" id="2.40.128.130">
    <property type="entry name" value="Autotransporter beta-domain"/>
    <property type="match status" value="1"/>
</dbReference>
<gene>
    <name evidence="1" type="ORF">EV147_2248</name>
</gene>